<dbReference type="PANTHER" id="PTHR37811">
    <property type="entry name" value="BLL5343 PROTEIN"/>
    <property type="match status" value="1"/>
</dbReference>
<reference evidence="2" key="1">
    <citation type="journal article" date="2014" name="Int. J. Syst. Evol. Microbiol.">
        <title>Complete genome sequence of Corynebacterium casei LMG S-19264T (=DSM 44701T), isolated from a smear-ripened cheese.</title>
        <authorList>
            <consortium name="US DOE Joint Genome Institute (JGI-PGF)"/>
            <person name="Walter F."/>
            <person name="Albersmeier A."/>
            <person name="Kalinowski J."/>
            <person name="Ruckert C."/>
        </authorList>
    </citation>
    <scope>NUCLEOTIDE SEQUENCE</scope>
    <source>
        <strain evidence="2">VKM B-1513</strain>
    </source>
</reference>
<dbReference type="PROSITE" id="PS51725">
    <property type="entry name" value="ABM"/>
    <property type="match status" value="1"/>
</dbReference>
<keyword evidence="3" id="KW-1185">Reference proteome</keyword>
<accession>A0A9W6MNF0</accession>
<dbReference type="SUPFAM" id="SSF54909">
    <property type="entry name" value="Dimeric alpha+beta barrel"/>
    <property type="match status" value="1"/>
</dbReference>
<sequence>MILVLFELDPAEGGREAYFDLAAALKPELAQIDGFISIERFESLAVPGRYLSLSAWRDEAAVRDWRNRTSHRKAQAAGRGGVIAAYRLRVAQVIRDYGLDNRTEAPADSRALHG</sequence>
<dbReference type="EMBL" id="BSFE01000003">
    <property type="protein sequence ID" value="GLK52137.1"/>
    <property type="molecule type" value="Genomic_DNA"/>
</dbReference>
<dbReference type="RefSeq" id="WP_271186501.1">
    <property type="nucleotide sequence ID" value="NZ_BSFE01000003.1"/>
</dbReference>
<reference evidence="2" key="2">
    <citation type="submission" date="2023-01" db="EMBL/GenBank/DDBJ databases">
        <authorList>
            <person name="Sun Q."/>
            <person name="Evtushenko L."/>
        </authorList>
    </citation>
    <scope>NUCLEOTIDE SEQUENCE</scope>
    <source>
        <strain evidence="2">VKM B-1513</strain>
    </source>
</reference>
<dbReference type="Proteomes" id="UP001143486">
    <property type="component" value="Unassembled WGS sequence"/>
</dbReference>
<evidence type="ECO:0000313" key="3">
    <source>
        <dbReference type="Proteomes" id="UP001143486"/>
    </source>
</evidence>
<dbReference type="GO" id="GO:0004497">
    <property type="term" value="F:monooxygenase activity"/>
    <property type="evidence" value="ECO:0007669"/>
    <property type="project" value="UniProtKB-KW"/>
</dbReference>
<feature type="domain" description="ABM" evidence="1">
    <location>
        <begin position="2"/>
        <end position="90"/>
    </location>
</feature>
<evidence type="ECO:0000313" key="2">
    <source>
        <dbReference type="EMBL" id="GLK52137.1"/>
    </source>
</evidence>
<dbReference type="AlphaFoldDB" id="A0A9W6MNF0"/>
<dbReference type="InterPro" id="IPR007138">
    <property type="entry name" value="ABM_dom"/>
</dbReference>
<dbReference type="Gene3D" id="3.30.70.100">
    <property type="match status" value="1"/>
</dbReference>
<dbReference type="PANTHER" id="PTHR37811:SF2">
    <property type="entry name" value="ABM DOMAIN-CONTAINING PROTEIN"/>
    <property type="match status" value="1"/>
</dbReference>
<dbReference type="InterPro" id="IPR052936">
    <property type="entry name" value="Jasmonate_Hydroxylase-like"/>
</dbReference>
<organism evidence="2 3">
    <name type="scientific">Maricaulis virginensis</name>
    <dbReference type="NCBI Taxonomy" id="144022"/>
    <lineage>
        <taxon>Bacteria</taxon>
        <taxon>Pseudomonadati</taxon>
        <taxon>Pseudomonadota</taxon>
        <taxon>Alphaproteobacteria</taxon>
        <taxon>Maricaulales</taxon>
        <taxon>Maricaulaceae</taxon>
        <taxon>Maricaulis</taxon>
    </lineage>
</organism>
<name>A0A9W6MNF0_9PROT</name>
<proteinExistence type="predicted"/>
<keyword evidence="2" id="KW-0503">Monooxygenase</keyword>
<protein>
    <submittedName>
        <fullName evidence="2">Antibiotic biosynthesis monooxygenase</fullName>
    </submittedName>
</protein>
<dbReference type="Pfam" id="PF03992">
    <property type="entry name" value="ABM"/>
    <property type="match status" value="1"/>
</dbReference>
<dbReference type="InterPro" id="IPR011008">
    <property type="entry name" value="Dimeric_a/b-barrel"/>
</dbReference>
<evidence type="ECO:0000259" key="1">
    <source>
        <dbReference type="PROSITE" id="PS51725"/>
    </source>
</evidence>
<keyword evidence="2" id="KW-0560">Oxidoreductase</keyword>
<comment type="caution">
    <text evidence="2">The sequence shown here is derived from an EMBL/GenBank/DDBJ whole genome shotgun (WGS) entry which is preliminary data.</text>
</comment>
<gene>
    <name evidence="2" type="ORF">GCM10017621_16450</name>
</gene>